<keyword evidence="3" id="KW-1185">Reference proteome</keyword>
<evidence type="ECO:0000259" key="1">
    <source>
        <dbReference type="Pfam" id="PF04015"/>
    </source>
</evidence>
<sequence>MTATGRPAARPVLPSLQLSDIVTREVPVPQVLRVRRPPAPPEPPLDVRSIVHEQLVEPLRVVRPGETVAVGVGSRGITRIAEVVRAVVEELRRVGAQPFLVPAMGSHGAVTAAGQQAVLRDLGITEDIAPIRPSMETVVVGHVDDVQVSVAVEASAADHILVVNRLKSHTSFSGRVESGLAKMFAIGLAKQRGAEELHRLGPLHLERRIVAAYSLLASRLPILGGLAVTESSRKQLLALDFVPRDGIAGDAEATLLARARSHEARLPFAEIDVLVVDRMGKEISGTGMDTNVLGRRMVRGSPEPPGPTVTNVVVLGVTPGSEGNAVGLGLADFIPVGALERVDLAATYANALTAGLQGVQRAQIPIALATERDAVAAAILTAGVADPALARVVRIRNTLALDELMVTPNLLDDGAGLEVVDEEGPRPMFDGQGLVPWPATSGVQAT</sequence>
<reference evidence="3" key="1">
    <citation type="journal article" date="2019" name="Int. J. Syst. Evol. Microbiol.">
        <title>The Global Catalogue of Microorganisms (GCM) 10K type strain sequencing project: providing services to taxonomists for standard genome sequencing and annotation.</title>
        <authorList>
            <consortium name="The Broad Institute Genomics Platform"/>
            <consortium name="The Broad Institute Genome Sequencing Center for Infectious Disease"/>
            <person name="Wu L."/>
            <person name="Ma J."/>
        </authorList>
    </citation>
    <scope>NUCLEOTIDE SEQUENCE [LARGE SCALE GENOMIC DNA]</scope>
    <source>
        <strain evidence="3">JCM 11813</strain>
    </source>
</reference>
<dbReference type="Pfam" id="PF04015">
    <property type="entry name" value="DUF362"/>
    <property type="match status" value="1"/>
</dbReference>
<dbReference type="InterPro" id="IPR007160">
    <property type="entry name" value="DUF362"/>
</dbReference>
<comment type="caution">
    <text evidence="2">The sequence shown here is derived from an EMBL/GenBank/DDBJ whole genome shotgun (WGS) entry which is preliminary data.</text>
</comment>
<evidence type="ECO:0000313" key="3">
    <source>
        <dbReference type="Proteomes" id="UP001499979"/>
    </source>
</evidence>
<protein>
    <submittedName>
        <fullName evidence="2">Lactate racemase domain-containing protein</fullName>
    </submittedName>
</protein>
<organism evidence="2 3">
    <name type="scientific">Nocardioides aquiterrae</name>
    <dbReference type="NCBI Taxonomy" id="203799"/>
    <lineage>
        <taxon>Bacteria</taxon>
        <taxon>Bacillati</taxon>
        <taxon>Actinomycetota</taxon>
        <taxon>Actinomycetes</taxon>
        <taxon>Propionibacteriales</taxon>
        <taxon>Nocardioidaceae</taxon>
        <taxon>Nocardioides</taxon>
    </lineage>
</organism>
<dbReference type="Gene3D" id="3.40.50.11440">
    <property type="match status" value="1"/>
</dbReference>
<feature type="domain" description="DUF362" evidence="1">
    <location>
        <begin position="81"/>
        <end position="230"/>
    </location>
</feature>
<proteinExistence type="predicted"/>
<dbReference type="RefSeq" id="WP_343904611.1">
    <property type="nucleotide sequence ID" value="NZ_BAAAJE010000001.1"/>
</dbReference>
<name>A0ABP4ERA0_9ACTN</name>
<dbReference type="EMBL" id="BAAAJE010000001">
    <property type="protein sequence ID" value="GAA1124831.1"/>
    <property type="molecule type" value="Genomic_DNA"/>
</dbReference>
<accession>A0ABP4ERA0</accession>
<evidence type="ECO:0000313" key="2">
    <source>
        <dbReference type="EMBL" id="GAA1124831.1"/>
    </source>
</evidence>
<gene>
    <name evidence="2" type="ORF">GCM10009606_00560</name>
</gene>
<dbReference type="Proteomes" id="UP001499979">
    <property type="component" value="Unassembled WGS sequence"/>
</dbReference>